<evidence type="ECO:0000313" key="2">
    <source>
        <dbReference type="EnsemblMetazoa" id="CJA09251.1"/>
    </source>
</evidence>
<organism evidence="2 3">
    <name type="scientific">Caenorhabditis japonica</name>
    <dbReference type="NCBI Taxonomy" id="281687"/>
    <lineage>
        <taxon>Eukaryota</taxon>
        <taxon>Metazoa</taxon>
        <taxon>Ecdysozoa</taxon>
        <taxon>Nematoda</taxon>
        <taxon>Chromadorea</taxon>
        <taxon>Rhabditida</taxon>
        <taxon>Rhabditina</taxon>
        <taxon>Rhabditomorpha</taxon>
        <taxon>Rhabditoidea</taxon>
        <taxon>Rhabditidae</taxon>
        <taxon>Peloderinae</taxon>
        <taxon>Caenorhabditis</taxon>
    </lineage>
</organism>
<dbReference type="AlphaFoldDB" id="A0A8R1DQC2"/>
<evidence type="ECO:0000313" key="3">
    <source>
        <dbReference type="Proteomes" id="UP000005237"/>
    </source>
</evidence>
<accession>A0A8R1DQC2</accession>
<reference evidence="3" key="1">
    <citation type="submission" date="2010-08" db="EMBL/GenBank/DDBJ databases">
        <authorList>
            <consortium name="Caenorhabditis japonica Sequencing Consortium"/>
            <person name="Wilson R.K."/>
        </authorList>
    </citation>
    <scope>NUCLEOTIDE SEQUENCE [LARGE SCALE GENOMIC DNA]</scope>
    <source>
        <strain evidence="3">DF5081</strain>
    </source>
</reference>
<feature type="compositionally biased region" description="Polar residues" evidence="1">
    <location>
        <begin position="342"/>
        <end position="356"/>
    </location>
</feature>
<sequence length="363" mass="41845">MSRGSISMTSDVTIELDIDDDSGDETDIYPDAFAEEYDDEVIIDPPIMLSQVICKVPSSVQIKDLSKEVRDFIQQNLDFPPVVSIGSWATVHSFLDGGEQKDKRVGKDFFKPYYNMHAQILLNALAHAERIDILAKLRTIIESGNYLLKARESENSQTATRALANDNNFNSPPVRAPEEKLGWDKTILVVHYEKTDKEKKDFAWFMQNMRRNFREQGGLRAMDVERMEKNDEGNNLKKLEKVYYKIPHIIVCFNEAYCRALCAEEMEKDFEFKKHIHDKAMIEFLNNGSNNYRFRPVLMPGTKTIHRSDWASVTLKYEFPKDFEALLKRVYEPSKRARVDDNQSNSSITENGQINATPPPLNN</sequence>
<name>A0A8R1DQC2_CAEJA</name>
<dbReference type="Proteomes" id="UP000005237">
    <property type="component" value="Unassembled WGS sequence"/>
</dbReference>
<reference evidence="2" key="2">
    <citation type="submission" date="2022-06" db="UniProtKB">
        <authorList>
            <consortium name="EnsemblMetazoa"/>
        </authorList>
    </citation>
    <scope>IDENTIFICATION</scope>
    <source>
        <strain evidence="2">DF5081</strain>
    </source>
</reference>
<dbReference type="EnsemblMetazoa" id="CJA09251.1">
    <property type="protein sequence ID" value="CJA09251.1"/>
    <property type="gene ID" value="WBGene00128454"/>
</dbReference>
<keyword evidence="3" id="KW-1185">Reference proteome</keyword>
<evidence type="ECO:0000256" key="1">
    <source>
        <dbReference type="SAM" id="MobiDB-lite"/>
    </source>
</evidence>
<protein>
    <submittedName>
        <fullName evidence="2">Uncharacterized protein</fullName>
    </submittedName>
</protein>
<proteinExistence type="predicted"/>
<feature type="region of interest" description="Disordered" evidence="1">
    <location>
        <begin position="337"/>
        <end position="363"/>
    </location>
</feature>